<evidence type="ECO:0000256" key="3">
    <source>
        <dbReference type="ARBA" id="ARBA00023143"/>
    </source>
</evidence>
<comment type="similarity">
    <text evidence="1 4">Belongs to the bacterial flagellin family.</text>
</comment>
<keyword evidence="7" id="KW-0966">Cell projection</keyword>
<dbReference type="Pfam" id="PF00700">
    <property type="entry name" value="Flagellin_C"/>
    <property type="match status" value="1"/>
</dbReference>
<evidence type="ECO:0000256" key="4">
    <source>
        <dbReference type="RuleBase" id="RU362073"/>
    </source>
</evidence>
<reference evidence="7 8" key="1">
    <citation type="submission" date="2021-06" db="EMBL/GenBank/DDBJ databases">
        <authorList>
            <person name="Sun Q."/>
            <person name="Li D."/>
        </authorList>
    </citation>
    <scope>NUCLEOTIDE SEQUENCE [LARGE SCALE GENOMIC DNA]</scope>
    <source>
        <strain evidence="7 8">MSJ-11</strain>
    </source>
</reference>
<dbReference type="InterPro" id="IPR001492">
    <property type="entry name" value="Flagellin"/>
</dbReference>
<dbReference type="Pfam" id="PF00669">
    <property type="entry name" value="Flagellin_N"/>
    <property type="match status" value="1"/>
</dbReference>
<name>A0ABS6EEC0_9CLOT</name>
<dbReference type="InterPro" id="IPR046358">
    <property type="entry name" value="Flagellin_C"/>
</dbReference>
<dbReference type="PANTHER" id="PTHR42792:SF2">
    <property type="entry name" value="FLAGELLIN"/>
    <property type="match status" value="1"/>
</dbReference>
<evidence type="ECO:0000259" key="6">
    <source>
        <dbReference type="Pfam" id="PF00700"/>
    </source>
</evidence>
<keyword evidence="7" id="KW-0282">Flagellum</keyword>
<keyword evidence="4" id="KW-0964">Secreted</keyword>
<comment type="subcellular location">
    <subcellularLocation>
        <location evidence="4">Secreted</location>
    </subcellularLocation>
    <subcellularLocation>
        <location evidence="4">Bacterial flagellum</location>
    </subcellularLocation>
</comment>
<evidence type="ECO:0000256" key="2">
    <source>
        <dbReference type="ARBA" id="ARBA00020110"/>
    </source>
</evidence>
<proteinExistence type="inferred from homology"/>
<dbReference type="Proteomes" id="UP000726170">
    <property type="component" value="Unassembled WGS sequence"/>
</dbReference>
<sequence length="294" mass="32844">MRLSHNIPSLNIFREYVKNTKKNSQALSRISTGEKIIKAGDDPYGLAKSERMRIQIRSMQMAQKNLQDGVSMLQTADSGLDSLNSITQRMRELTIQSGNAGSDEDKKIIKNEMDEMIEAFKTIVNNTEFNGTKLLNVDEDRLMQIGAKVGDNIDIPFVDLSPDKIGVMKKNASGELELDSTKTLQHLKDNLDILSDDFIGNSLEILDAVSNKLVDVRSKYGALNNMFEGEYDNLSEFEMGVTEAESSIRDADVAEEIIEFAKTGLLMEAGNAMMVQSNKLPQEVLRILENVRSR</sequence>
<protein>
    <recommendedName>
        <fullName evidence="2 4">Flagellin</fullName>
    </recommendedName>
</protein>
<dbReference type="PANTHER" id="PTHR42792">
    <property type="entry name" value="FLAGELLIN"/>
    <property type="match status" value="1"/>
</dbReference>
<evidence type="ECO:0000313" key="7">
    <source>
        <dbReference type="EMBL" id="MBU5483041.1"/>
    </source>
</evidence>
<evidence type="ECO:0000256" key="1">
    <source>
        <dbReference type="ARBA" id="ARBA00005709"/>
    </source>
</evidence>
<evidence type="ECO:0000313" key="8">
    <source>
        <dbReference type="Proteomes" id="UP000726170"/>
    </source>
</evidence>
<keyword evidence="3 4" id="KW-0975">Bacterial flagellum</keyword>
<keyword evidence="8" id="KW-1185">Reference proteome</keyword>
<feature type="domain" description="Flagellin N-terminal" evidence="5">
    <location>
        <begin position="4"/>
        <end position="136"/>
    </location>
</feature>
<dbReference type="RefSeq" id="WP_216437446.1">
    <property type="nucleotide sequence ID" value="NZ_JAHLQF010000001.1"/>
</dbReference>
<accession>A0ABS6EEC0</accession>
<keyword evidence="7" id="KW-0969">Cilium</keyword>
<organism evidence="7 8">
    <name type="scientific">Clostridium mobile</name>
    <dbReference type="NCBI Taxonomy" id="2841512"/>
    <lineage>
        <taxon>Bacteria</taxon>
        <taxon>Bacillati</taxon>
        <taxon>Bacillota</taxon>
        <taxon>Clostridia</taxon>
        <taxon>Eubacteriales</taxon>
        <taxon>Clostridiaceae</taxon>
        <taxon>Clostridium</taxon>
    </lineage>
</organism>
<feature type="domain" description="Flagellin C-terminal" evidence="6">
    <location>
        <begin position="203"/>
        <end position="288"/>
    </location>
</feature>
<comment type="function">
    <text evidence="4">Flagellin is the subunit protein which polymerizes to form the filaments of bacterial flagella.</text>
</comment>
<dbReference type="EMBL" id="JAHLQF010000001">
    <property type="protein sequence ID" value="MBU5483041.1"/>
    <property type="molecule type" value="Genomic_DNA"/>
</dbReference>
<dbReference type="InterPro" id="IPR001029">
    <property type="entry name" value="Flagellin_N"/>
</dbReference>
<evidence type="ECO:0000259" key="5">
    <source>
        <dbReference type="Pfam" id="PF00669"/>
    </source>
</evidence>
<comment type="caution">
    <text evidence="7">The sequence shown here is derived from an EMBL/GenBank/DDBJ whole genome shotgun (WGS) entry which is preliminary data.</text>
</comment>
<gene>
    <name evidence="7" type="ORF">KQI86_01805</name>
</gene>